<dbReference type="Pfam" id="PF05991">
    <property type="entry name" value="NYN_YacP"/>
    <property type="match status" value="1"/>
</dbReference>
<comment type="caution">
    <text evidence="2">The sequence shown here is derived from an EMBL/GenBank/DDBJ whole genome shotgun (WGS) entry which is preliminary data.</text>
</comment>
<dbReference type="EMBL" id="SZNQ01000001">
    <property type="protein sequence ID" value="TKT00387.1"/>
    <property type="molecule type" value="Genomic_DNA"/>
</dbReference>
<dbReference type="Proteomes" id="UP000305929">
    <property type="component" value="Unassembled WGS sequence"/>
</dbReference>
<dbReference type="PANTHER" id="PTHR34547:SF1">
    <property type="entry name" value="YACP-LIKE NYN DOMAIN PROTEIN"/>
    <property type="match status" value="1"/>
</dbReference>
<keyword evidence="3" id="KW-1185">Reference proteome</keyword>
<name>A0A4U5WEX1_STRLS</name>
<feature type="coiled-coil region" evidence="1">
    <location>
        <begin position="136"/>
        <end position="241"/>
    </location>
</feature>
<proteinExistence type="predicted"/>
<dbReference type="InterPro" id="IPR010298">
    <property type="entry name" value="YacP-like"/>
</dbReference>
<evidence type="ECO:0000256" key="1">
    <source>
        <dbReference type="SAM" id="Coils"/>
    </source>
</evidence>
<organism evidence="2 3">
    <name type="scientific">Streptomyces lasalocidi</name>
    <name type="common">Streptomyces lasaliensis</name>
    <dbReference type="NCBI Taxonomy" id="324833"/>
    <lineage>
        <taxon>Bacteria</taxon>
        <taxon>Bacillati</taxon>
        <taxon>Actinomycetota</taxon>
        <taxon>Actinomycetes</taxon>
        <taxon>Kitasatosporales</taxon>
        <taxon>Streptomycetaceae</taxon>
        <taxon>Streptomyces</taxon>
    </lineage>
</organism>
<dbReference type="RefSeq" id="WP_137306489.1">
    <property type="nucleotide sequence ID" value="NZ_SZNQ01000001.1"/>
</dbReference>
<sequence>MVETAGGGPGDGAAEVLDRPLPDGVRRRVVQIVSDGFGGLTLGELPAQLRQYARFAPNRRAKFAGNAMAAALETDPLFRQRIGEKLREAQPELCGALDSGSPPPAADPLDVAAAAYVLRPAGWVKLVTAAGEEALRADAERADEESRAELERLRTELDRSREQTRTETERLRTELETARKEAEALHRKLRAALSDVKRGEAALRKAQAEMETVRSEGQAQVSAAESETRRLKARLAETEAALEAGRKAAREGRSVEDMRVRLLLDTVLDAAQGLRRELALPPVSVRPAETVDAVEPGRMSPKDIAARALSEHDPAILDQLLALPQAHLVVDGYNVTKTGYPQMPLEKQRLRLLGQLSQLAAQTGAEVTCVFDGAELAAPVLLAPPRGVRVLFSKPGVTADELIRQLVRAEPPGRPVIVASTDREVADGVARVGARPVASAVLLKRLS</sequence>
<evidence type="ECO:0000313" key="2">
    <source>
        <dbReference type="EMBL" id="TKT00387.1"/>
    </source>
</evidence>
<dbReference type="AlphaFoldDB" id="A0A4U5WEX1"/>
<gene>
    <name evidence="2" type="ORF">E4U91_09785</name>
</gene>
<dbReference type="OrthoDB" id="5145920at2"/>
<evidence type="ECO:0000313" key="3">
    <source>
        <dbReference type="Proteomes" id="UP000305929"/>
    </source>
</evidence>
<accession>A0A4U5WEX1</accession>
<reference evidence="2 3" key="1">
    <citation type="submission" date="2019-04" db="EMBL/GenBank/DDBJ databases">
        <title>Streptomyces lasaliensis sp. nov., an Actinomycete isolated from soil which produces the polyether antibiotic lasalocid.</title>
        <authorList>
            <person name="Erwin G."/>
            <person name="Haber C."/>
        </authorList>
    </citation>
    <scope>NUCLEOTIDE SEQUENCE [LARGE SCALE GENOMIC DNA]</scope>
    <source>
        <strain evidence="2 3">X-537</strain>
    </source>
</reference>
<protein>
    <submittedName>
        <fullName evidence="2">RNA-binding protein</fullName>
    </submittedName>
</protein>
<dbReference type="PANTHER" id="PTHR34547">
    <property type="entry name" value="YACP-LIKE NYN DOMAIN PROTEIN"/>
    <property type="match status" value="1"/>
</dbReference>
<keyword evidence="1" id="KW-0175">Coiled coil</keyword>